<evidence type="ECO:0000256" key="3">
    <source>
        <dbReference type="ARBA" id="ARBA00010747"/>
    </source>
</evidence>
<evidence type="ECO:0000313" key="15">
    <source>
        <dbReference type="EMBL" id="XFO68764.1"/>
    </source>
</evidence>
<comment type="cofactor">
    <cofactor evidence="1">
        <name>heme</name>
        <dbReference type="ChEBI" id="CHEBI:30413"/>
    </cofactor>
</comment>
<organism evidence="15 16">
    <name type="scientific">Sporomusa silvacetica DSM 10669</name>
    <dbReference type="NCBI Taxonomy" id="1123289"/>
    <lineage>
        <taxon>Bacteria</taxon>
        <taxon>Bacillati</taxon>
        <taxon>Bacillota</taxon>
        <taxon>Negativicutes</taxon>
        <taxon>Selenomonadales</taxon>
        <taxon>Sporomusaceae</taxon>
        <taxon>Sporomusa</taxon>
    </lineage>
</organism>
<comment type="similarity">
    <text evidence="3">Belongs to the formate dehydrogenase gamma subunit family.</text>
</comment>
<evidence type="ECO:0000313" key="16">
    <source>
        <dbReference type="Proteomes" id="UP000216752"/>
    </source>
</evidence>
<dbReference type="InterPro" id="IPR006471">
    <property type="entry name" value="Formate_DH_gsu"/>
</dbReference>
<dbReference type="Proteomes" id="UP000216752">
    <property type="component" value="Chromosome"/>
</dbReference>
<evidence type="ECO:0000256" key="4">
    <source>
        <dbReference type="ARBA" id="ARBA00022448"/>
    </source>
</evidence>
<dbReference type="InterPro" id="IPR016174">
    <property type="entry name" value="Di-haem_cyt_TM"/>
</dbReference>
<keyword evidence="4" id="KW-0813">Transport</keyword>
<dbReference type="InterPro" id="IPR051817">
    <property type="entry name" value="FDH_cytochrome_b556_subunit"/>
</dbReference>
<evidence type="ECO:0000256" key="12">
    <source>
        <dbReference type="ARBA" id="ARBA00023136"/>
    </source>
</evidence>
<keyword evidence="9" id="KW-0249">Electron transport</keyword>
<accession>A0ABZ3ISX5</accession>
<dbReference type="Gene3D" id="1.20.950.20">
    <property type="entry name" value="Transmembrane di-heme cytochromes, Chain C"/>
    <property type="match status" value="1"/>
</dbReference>
<sequence length="222" mass="25129">MDNDRIQRFSVGERVTHWVHTLSFFVLLLTGLVVFSPKFHFITALTGGVEGARIIHRAAGIVFGFVSLVIFFIGDRTSFIRWLKEITFFQKSDIKFLQGFAQEFMGGHPELPEQGRFNAGQKINSLMVLVVGTILTITGFMMWFAEAIPLEIIRWAYPLHDLAALGMTAVIIAHMYLGLLHPGSKESIHGMIYGTITRTFAKTHHALWYREVTKESTKENGQ</sequence>
<evidence type="ECO:0000256" key="10">
    <source>
        <dbReference type="ARBA" id="ARBA00022989"/>
    </source>
</evidence>
<gene>
    <name evidence="15" type="primary">fdoI</name>
    <name evidence="15" type="ORF">SPSIL_049870</name>
</gene>
<feature type="transmembrane region" description="Helical" evidence="13">
    <location>
        <begin position="21"/>
        <end position="42"/>
    </location>
</feature>
<keyword evidence="16" id="KW-1185">Reference proteome</keyword>
<keyword evidence="5" id="KW-1003">Cell membrane</keyword>
<evidence type="ECO:0000256" key="8">
    <source>
        <dbReference type="ARBA" id="ARBA00022723"/>
    </source>
</evidence>
<evidence type="ECO:0000256" key="9">
    <source>
        <dbReference type="ARBA" id="ARBA00022982"/>
    </source>
</evidence>
<dbReference type="SUPFAM" id="SSF81342">
    <property type="entry name" value="Transmembrane di-heme cytochromes"/>
    <property type="match status" value="1"/>
</dbReference>
<evidence type="ECO:0000256" key="11">
    <source>
        <dbReference type="ARBA" id="ARBA00023004"/>
    </source>
</evidence>
<feature type="transmembrane region" description="Helical" evidence="13">
    <location>
        <begin position="157"/>
        <end position="179"/>
    </location>
</feature>
<dbReference type="NCBIfam" id="TIGR01583">
    <property type="entry name" value="formate-DH-gamm"/>
    <property type="match status" value="1"/>
</dbReference>
<dbReference type="InterPro" id="IPR011577">
    <property type="entry name" value="Cyt_b561_bac/Ni-Hgenase"/>
</dbReference>
<feature type="transmembrane region" description="Helical" evidence="13">
    <location>
        <begin position="54"/>
        <end position="74"/>
    </location>
</feature>
<dbReference type="PANTHER" id="PTHR30074">
    <property type="entry name" value="FORMATE DEHYDROGENASE, NITRATE-INDUCIBLE, CYTOCHROME B556 FDN SUBUNIT"/>
    <property type="match status" value="1"/>
</dbReference>
<evidence type="ECO:0000256" key="6">
    <source>
        <dbReference type="ARBA" id="ARBA00022617"/>
    </source>
</evidence>
<evidence type="ECO:0000256" key="2">
    <source>
        <dbReference type="ARBA" id="ARBA00004651"/>
    </source>
</evidence>
<keyword evidence="8" id="KW-0479">Metal-binding</keyword>
<keyword evidence="6" id="KW-0349">Heme</keyword>
<feature type="domain" description="Cytochrome b561 bacterial/Ni-hydrogenase" evidence="14">
    <location>
        <begin position="8"/>
        <end position="194"/>
    </location>
</feature>
<dbReference type="EMBL" id="CP155573">
    <property type="protein sequence ID" value="XFO68764.1"/>
    <property type="molecule type" value="Genomic_DNA"/>
</dbReference>
<keyword evidence="10 13" id="KW-1133">Transmembrane helix</keyword>
<keyword evidence="12 13" id="KW-0472">Membrane</keyword>
<keyword evidence="7 13" id="KW-0812">Transmembrane</keyword>
<dbReference type="PANTHER" id="PTHR30074:SF6">
    <property type="entry name" value="FORMATE DEHYDROGENASE GAMMA SUBUNIT"/>
    <property type="match status" value="1"/>
</dbReference>
<evidence type="ECO:0000259" key="14">
    <source>
        <dbReference type="Pfam" id="PF01292"/>
    </source>
</evidence>
<name>A0ABZ3ISX5_9FIRM</name>
<dbReference type="Pfam" id="PF01292">
    <property type="entry name" value="Ni_hydr_CYTB"/>
    <property type="match status" value="1"/>
</dbReference>
<proteinExistence type="inferred from homology"/>
<evidence type="ECO:0000256" key="5">
    <source>
        <dbReference type="ARBA" id="ARBA00022475"/>
    </source>
</evidence>
<evidence type="ECO:0000256" key="1">
    <source>
        <dbReference type="ARBA" id="ARBA00001971"/>
    </source>
</evidence>
<comment type="subcellular location">
    <subcellularLocation>
        <location evidence="2">Cell membrane</location>
        <topology evidence="2">Multi-pass membrane protein</topology>
    </subcellularLocation>
</comment>
<reference evidence="15" key="1">
    <citation type="submission" date="2024-05" db="EMBL/GenBank/DDBJ databases">
        <title>Isolation and characterization of Sporomusa carbonis sp. nov., a carboxydotrophic hydrogenogen in the genus of Sporomusa isolated from a charcoal burning pile.</title>
        <authorList>
            <person name="Boeer T."/>
            <person name="Rosenbaum F."/>
            <person name="Eysell L."/>
            <person name="Mueller V."/>
            <person name="Daniel R."/>
            <person name="Poehlein A."/>
        </authorList>
    </citation>
    <scope>NUCLEOTIDE SEQUENCE [LARGE SCALE GENOMIC DNA]</scope>
    <source>
        <strain evidence="15">DSM 10669</strain>
    </source>
</reference>
<dbReference type="RefSeq" id="WP_169717908.1">
    <property type="nucleotide sequence ID" value="NZ_CP155573.1"/>
</dbReference>
<evidence type="ECO:0000256" key="13">
    <source>
        <dbReference type="SAM" id="Phobius"/>
    </source>
</evidence>
<protein>
    <submittedName>
        <fullName evidence="15">Formate dehydrogenase, cytochrome b556(Fdo) subunit</fullName>
    </submittedName>
</protein>
<feature type="transmembrane region" description="Helical" evidence="13">
    <location>
        <begin position="126"/>
        <end position="145"/>
    </location>
</feature>
<keyword evidence="11" id="KW-0408">Iron</keyword>
<evidence type="ECO:0000256" key="7">
    <source>
        <dbReference type="ARBA" id="ARBA00022692"/>
    </source>
</evidence>